<keyword evidence="5 8" id="KW-0648">Protein biosynthesis</keyword>
<name>A0A0M7A292_9HYPH</name>
<feature type="binding site" evidence="8">
    <location>
        <position position="211"/>
    </location>
    <ligand>
        <name>ATP</name>
        <dbReference type="ChEBI" id="CHEBI:30616"/>
    </ligand>
</feature>
<dbReference type="InterPro" id="IPR002306">
    <property type="entry name" value="Trp-tRNA-ligase"/>
</dbReference>
<evidence type="ECO:0000256" key="4">
    <source>
        <dbReference type="ARBA" id="ARBA00022840"/>
    </source>
</evidence>
<evidence type="ECO:0000256" key="6">
    <source>
        <dbReference type="ARBA" id="ARBA00023146"/>
    </source>
</evidence>
<sequence>MTAFQPRVFSGVQPTGNLHLGNYLGAVSRWVPLQDQMPAIFCVVDSHAITAGFPDPSELTNATREVTAAYMAAGIDPKKSIIFNQSQVREHMELAWIFNCVARMGWLNRMTQFKEKAGKNKENASVGLFAYPNLMAADILAYRATHVPVGDDQKQHLELTRDIAAKFNNDFGARIKELGIGVPNPTPSPELPEELYFPLTEPMIAGPATRIMSLRDGTKKMSKSDPSDLSRINLKDDADAIAKKIKKAKTDPDALPSETDGLEGRPEADNLVGIYAALNGMSKDDVLKEYGGQQFSAFKPALSDLAVAKLAPMTDEMRRLTGDPAQIDAILKEGAENASAIAEPVLKDVRKIIGFLDVR</sequence>
<keyword evidence="8" id="KW-0963">Cytoplasm</keyword>
<dbReference type="CDD" id="cd00806">
    <property type="entry name" value="TrpRS_core"/>
    <property type="match status" value="1"/>
</dbReference>
<dbReference type="GO" id="GO:0006436">
    <property type="term" value="P:tryptophanyl-tRNA aminoacylation"/>
    <property type="evidence" value="ECO:0007669"/>
    <property type="project" value="UniProtKB-UniRule"/>
</dbReference>
<evidence type="ECO:0000256" key="9">
    <source>
        <dbReference type="RuleBase" id="RU363036"/>
    </source>
</evidence>
<gene>
    <name evidence="8 10" type="primary">trpS</name>
    <name evidence="10" type="ORF">LAX5112_01996</name>
</gene>
<dbReference type="NCBIfam" id="TIGR00233">
    <property type="entry name" value="trpS"/>
    <property type="match status" value="1"/>
</dbReference>
<keyword evidence="3 8" id="KW-0547">Nucleotide-binding</keyword>
<dbReference type="Gene3D" id="3.40.50.620">
    <property type="entry name" value="HUPs"/>
    <property type="match status" value="1"/>
</dbReference>
<feature type="binding site" evidence="8">
    <location>
        <begin position="21"/>
        <end position="22"/>
    </location>
    <ligand>
        <name>ATP</name>
        <dbReference type="ChEBI" id="CHEBI:30616"/>
    </ligand>
</feature>
<dbReference type="AlphaFoldDB" id="A0A0M7A292"/>
<reference evidence="11" key="1">
    <citation type="submission" date="2015-07" db="EMBL/GenBank/DDBJ databases">
        <authorList>
            <person name="Rodrigo-Torres Lidia"/>
            <person name="Arahal R.David."/>
        </authorList>
    </citation>
    <scope>NUCLEOTIDE SEQUENCE [LARGE SCALE GENOMIC DNA]</scope>
    <source>
        <strain evidence="11">CECT 5112</strain>
    </source>
</reference>
<dbReference type="InterPro" id="IPR002305">
    <property type="entry name" value="aa-tRNA-synth_Ic"/>
</dbReference>
<dbReference type="PANTHER" id="PTHR43766">
    <property type="entry name" value="TRYPTOPHAN--TRNA LIGASE, MITOCHONDRIAL"/>
    <property type="match status" value="1"/>
</dbReference>
<proteinExistence type="inferred from homology"/>
<feature type="binding site" evidence="8">
    <location>
        <begin position="150"/>
        <end position="152"/>
    </location>
    <ligand>
        <name>ATP</name>
        <dbReference type="ChEBI" id="CHEBI:30616"/>
    </ligand>
</feature>
<feature type="binding site" evidence="8">
    <location>
        <begin position="13"/>
        <end position="15"/>
    </location>
    <ligand>
        <name>ATP</name>
        <dbReference type="ChEBI" id="CHEBI:30616"/>
    </ligand>
</feature>
<keyword evidence="6 8" id="KW-0030">Aminoacyl-tRNA synthetase</keyword>
<evidence type="ECO:0000256" key="5">
    <source>
        <dbReference type="ARBA" id="ARBA00022917"/>
    </source>
</evidence>
<dbReference type="EMBL" id="CXWD01000007">
    <property type="protein sequence ID" value="CTQ69135.1"/>
    <property type="molecule type" value="Genomic_DNA"/>
</dbReference>
<dbReference type="PROSITE" id="PS00178">
    <property type="entry name" value="AA_TRNA_LIGASE_I"/>
    <property type="match status" value="1"/>
</dbReference>
<dbReference type="InterPro" id="IPR001412">
    <property type="entry name" value="aa-tRNA-synth_I_CS"/>
</dbReference>
<evidence type="ECO:0000256" key="8">
    <source>
        <dbReference type="HAMAP-Rule" id="MF_00140"/>
    </source>
</evidence>
<dbReference type="SUPFAM" id="SSF52374">
    <property type="entry name" value="Nucleotidylyl transferase"/>
    <property type="match status" value="1"/>
</dbReference>
<dbReference type="GO" id="GO:0005524">
    <property type="term" value="F:ATP binding"/>
    <property type="evidence" value="ECO:0007669"/>
    <property type="project" value="UniProtKB-UniRule"/>
</dbReference>
<feature type="short sequence motif" description="'KMSKS' region" evidence="8">
    <location>
        <begin position="220"/>
        <end position="224"/>
    </location>
</feature>
<dbReference type="EC" id="6.1.1.2" evidence="8"/>
<dbReference type="RefSeq" id="WP_040451170.1">
    <property type="nucleotide sequence ID" value="NZ_CXWD01000007.1"/>
</dbReference>
<evidence type="ECO:0000256" key="7">
    <source>
        <dbReference type="ARBA" id="ARBA00049929"/>
    </source>
</evidence>
<dbReference type="InterPro" id="IPR014729">
    <property type="entry name" value="Rossmann-like_a/b/a_fold"/>
</dbReference>
<dbReference type="HAMAP" id="MF_00140_B">
    <property type="entry name" value="Trp_tRNA_synth_B"/>
    <property type="match status" value="1"/>
</dbReference>
<dbReference type="GO" id="GO:0005829">
    <property type="term" value="C:cytosol"/>
    <property type="evidence" value="ECO:0007669"/>
    <property type="project" value="TreeGrafter"/>
</dbReference>
<dbReference type="Gene3D" id="1.10.240.10">
    <property type="entry name" value="Tyrosyl-Transfer RNA Synthetase"/>
    <property type="match status" value="1"/>
</dbReference>
<comment type="subunit">
    <text evidence="8">Homodimer.</text>
</comment>
<organism evidence="10 11">
    <name type="scientific">Roseibium alexandrii</name>
    <dbReference type="NCBI Taxonomy" id="388408"/>
    <lineage>
        <taxon>Bacteria</taxon>
        <taxon>Pseudomonadati</taxon>
        <taxon>Pseudomonadota</taxon>
        <taxon>Alphaproteobacteria</taxon>
        <taxon>Hyphomicrobiales</taxon>
        <taxon>Stappiaceae</taxon>
        <taxon>Roseibium</taxon>
    </lineage>
</organism>
<dbReference type="InterPro" id="IPR024109">
    <property type="entry name" value="Trp-tRNA-ligase_bac-type"/>
</dbReference>
<evidence type="ECO:0000256" key="3">
    <source>
        <dbReference type="ARBA" id="ARBA00022741"/>
    </source>
</evidence>
<feature type="binding site" evidence="8">
    <location>
        <position position="138"/>
    </location>
    <ligand>
        <name>L-tryptophan</name>
        <dbReference type="ChEBI" id="CHEBI:57912"/>
    </ligand>
</feature>
<evidence type="ECO:0000313" key="10">
    <source>
        <dbReference type="EMBL" id="CTQ69135.1"/>
    </source>
</evidence>
<keyword evidence="11" id="KW-1185">Reference proteome</keyword>
<feature type="binding site" evidence="8">
    <location>
        <begin position="220"/>
        <end position="224"/>
    </location>
    <ligand>
        <name>ATP</name>
        <dbReference type="ChEBI" id="CHEBI:30616"/>
    </ligand>
</feature>
<keyword evidence="2 8" id="KW-0436">Ligase</keyword>
<keyword evidence="4 8" id="KW-0067">ATP-binding</keyword>
<comment type="catalytic activity">
    <reaction evidence="7 8">
        <text>tRNA(Trp) + L-tryptophan + ATP = L-tryptophyl-tRNA(Trp) + AMP + diphosphate + H(+)</text>
        <dbReference type="Rhea" id="RHEA:24080"/>
        <dbReference type="Rhea" id="RHEA-COMP:9671"/>
        <dbReference type="Rhea" id="RHEA-COMP:9705"/>
        <dbReference type="ChEBI" id="CHEBI:15378"/>
        <dbReference type="ChEBI" id="CHEBI:30616"/>
        <dbReference type="ChEBI" id="CHEBI:33019"/>
        <dbReference type="ChEBI" id="CHEBI:57912"/>
        <dbReference type="ChEBI" id="CHEBI:78442"/>
        <dbReference type="ChEBI" id="CHEBI:78535"/>
        <dbReference type="ChEBI" id="CHEBI:456215"/>
        <dbReference type="EC" id="6.1.1.2"/>
    </reaction>
</comment>
<comment type="function">
    <text evidence="8">Catalyzes the attachment of tryptophan to tRNA(Trp).</text>
</comment>
<accession>A0A0M7A292</accession>
<dbReference type="OrthoDB" id="9801042at2"/>
<dbReference type="GO" id="GO:0004830">
    <property type="term" value="F:tryptophan-tRNA ligase activity"/>
    <property type="evidence" value="ECO:0007669"/>
    <property type="project" value="UniProtKB-UniRule"/>
</dbReference>
<comment type="similarity">
    <text evidence="1 8 9">Belongs to the class-I aminoacyl-tRNA synthetase family.</text>
</comment>
<evidence type="ECO:0000313" key="11">
    <source>
        <dbReference type="Proteomes" id="UP000053235"/>
    </source>
</evidence>
<dbReference type="PRINTS" id="PR01039">
    <property type="entry name" value="TRNASYNTHTRP"/>
</dbReference>
<dbReference type="STRING" id="388408.LAX5112_01996"/>
<evidence type="ECO:0000256" key="1">
    <source>
        <dbReference type="ARBA" id="ARBA00005594"/>
    </source>
</evidence>
<feature type="short sequence motif" description="'HIGH' region" evidence="8">
    <location>
        <begin position="14"/>
        <end position="22"/>
    </location>
</feature>
<dbReference type="PANTHER" id="PTHR43766:SF1">
    <property type="entry name" value="TRYPTOPHAN--TRNA LIGASE, MITOCHONDRIAL"/>
    <property type="match status" value="1"/>
</dbReference>
<protein>
    <recommendedName>
        <fullName evidence="8">Tryptophan--tRNA ligase</fullName>
        <ecNumber evidence="8">6.1.1.2</ecNumber>
    </recommendedName>
    <alternativeName>
        <fullName evidence="8">Tryptophanyl-tRNA synthetase</fullName>
        <shortName evidence="8">TrpRS</shortName>
    </alternativeName>
</protein>
<dbReference type="Pfam" id="PF00579">
    <property type="entry name" value="tRNA-synt_1b"/>
    <property type="match status" value="1"/>
</dbReference>
<comment type="subcellular location">
    <subcellularLocation>
        <location evidence="8">Cytoplasm</location>
    </subcellularLocation>
</comment>
<evidence type="ECO:0000256" key="2">
    <source>
        <dbReference type="ARBA" id="ARBA00022598"/>
    </source>
</evidence>
<dbReference type="InterPro" id="IPR050203">
    <property type="entry name" value="Trp-tRNA_synthetase"/>
</dbReference>
<dbReference type="Proteomes" id="UP000053235">
    <property type="component" value="Unassembled WGS sequence"/>
</dbReference>